<keyword evidence="9" id="KW-1185">Reference proteome</keyword>
<evidence type="ECO:0000256" key="3">
    <source>
        <dbReference type="ARBA" id="ARBA00022989"/>
    </source>
</evidence>
<dbReference type="PROSITE" id="PS01221">
    <property type="entry name" value="PMP22_1"/>
    <property type="match status" value="1"/>
</dbReference>
<sequence>MSTPTPACCMASVPSPAPSPTAATLLSPPAPRAPPGPFPGHSRSLSPSPLPLHTSMPVPKPTGSFPYPQPQPSLGLPSQPHSLCASAPRPCSAPSTDSCTPGGLRDLGDTRGRETGDLARLSLHRGAVAEEGLRAGSATQGPGVPAPAPSSPGIQESRPPACFSHRTRSPHSSFLPTRTQGSQASPPPQVPSSTSTQVLSSQPPLSPSLQITMYSFMGGGLFCAWVGTILLVVATATDHWMQYRLSGSFAHQGLWRYCLGHKCYLQTESIGEPWDRAPAAAGCSGGRSSGFKEKGPQAHIHWARRGRIRISGLFSSCRGRMY</sequence>
<feature type="compositionally biased region" description="Low complexity" evidence="5">
    <location>
        <begin position="191"/>
        <end position="202"/>
    </location>
</feature>
<feature type="compositionally biased region" description="Pro residues" evidence="5">
    <location>
        <begin position="28"/>
        <end position="38"/>
    </location>
</feature>
<dbReference type="GO" id="GO:0005212">
    <property type="term" value="F:structural constituent of eye lens"/>
    <property type="evidence" value="ECO:0007669"/>
    <property type="project" value="InterPro"/>
</dbReference>
<reference evidence="7" key="2">
    <citation type="submission" date="2020-08" db="EMBL/GenBank/DDBJ databases">
        <authorList>
            <person name="Shumante A."/>
            <person name="Zimin A.V."/>
            <person name="Puiu D."/>
            <person name="Salzberg S.L."/>
        </authorList>
    </citation>
    <scope>NUCLEOTIDE SEQUENCE</scope>
    <source>
        <strain evidence="7">WC2-LM</strain>
        <tissue evidence="7">Liver</tissue>
    </source>
</reference>
<keyword evidence="2 6" id="KW-0812">Transmembrane</keyword>
<feature type="region of interest" description="Disordered" evidence="5">
    <location>
        <begin position="1"/>
        <end position="113"/>
    </location>
</feature>
<dbReference type="Proteomes" id="UP000335636">
    <property type="component" value="Unassembled WGS sequence"/>
</dbReference>
<reference evidence="8 9" key="1">
    <citation type="submission" date="2019-04" db="EMBL/GenBank/DDBJ databases">
        <authorList>
            <person name="Alioto T."/>
            <person name="Alioto T."/>
        </authorList>
    </citation>
    <scope>NUCLEOTIDE SEQUENCE [LARGE SCALE GENOMIC DNA]</scope>
</reference>
<feature type="compositionally biased region" description="Low complexity" evidence="5">
    <location>
        <begin position="72"/>
        <end position="83"/>
    </location>
</feature>
<dbReference type="GO" id="GO:0016020">
    <property type="term" value="C:membrane"/>
    <property type="evidence" value="ECO:0007669"/>
    <property type="project" value="UniProtKB-SubCell"/>
</dbReference>
<evidence type="ECO:0000256" key="4">
    <source>
        <dbReference type="ARBA" id="ARBA00023136"/>
    </source>
</evidence>
<evidence type="ECO:0008006" key="10">
    <source>
        <dbReference type="Google" id="ProtNLM"/>
    </source>
</evidence>
<evidence type="ECO:0000256" key="1">
    <source>
        <dbReference type="ARBA" id="ARBA00004141"/>
    </source>
</evidence>
<feature type="compositionally biased region" description="Low complexity" evidence="5">
    <location>
        <begin position="1"/>
        <end position="27"/>
    </location>
</feature>
<dbReference type="FunFam" id="1.20.140.150:FF:000030">
    <property type="entry name" value="lens fiber membrane intrinsic protein-like"/>
    <property type="match status" value="1"/>
</dbReference>
<dbReference type="InterPro" id="IPR003935">
    <property type="entry name" value="LMIP"/>
</dbReference>
<comment type="subcellular location">
    <subcellularLocation>
        <location evidence="1">Membrane</location>
        <topology evidence="1">Multi-pass membrane protein</topology>
    </subcellularLocation>
</comment>
<feature type="transmembrane region" description="Helical" evidence="6">
    <location>
        <begin position="211"/>
        <end position="234"/>
    </location>
</feature>
<keyword evidence="4 6" id="KW-0472">Membrane</keyword>
<dbReference type="EMBL" id="CABDUW010000704">
    <property type="protein sequence ID" value="VTJ73927.1"/>
    <property type="molecule type" value="Genomic_DNA"/>
</dbReference>
<protein>
    <recommendedName>
        <fullName evidence="10">Lens fiber membrane intrinsic protein</fullName>
    </recommendedName>
</protein>
<accession>A0A5E4BWC2</accession>
<evidence type="ECO:0000313" key="9">
    <source>
        <dbReference type="Proteomes" id="UP000335636"/>
    </source>
</evidence>
<dbReference type="EMBL" id="WJEC01001648">
    <property type="protein sequence ID" value="KAF7478319.1"/>
    <property type="molecule type" value="Genomic_DNA"/>
</dbReference>
<dbReference type="Gene3D" id="1.20.140.150">
    <property type="match status" value="1"/>
</dbReference>
<dbReference type="InterPro" id="IPR004031">
    <property type="entry name" value="PMP22/EMP/MP20/Claudin"/>
</dbReference>
<evidence type="ECO:0000256" key="5">
    <source>
        <dbReference type="SAM" id="MobiDB-lite"/>
    </source>
</evidence>
<evidence type="ECO:0000313" key="8">
    <source>
        <dbReference type="EMBL" id="VTJ73927.1"/>
    </source>
</evidence>
<organism evidence="8 9">
    <name type="scientific">Marmota monax</name>
    <name type="common">Woodchuck</name>
    <dbReference type="NCBI Taxonomy" id="9995"/>
    <lineage>
        <taxon>Eukaryota</taxon>
        <taxon>Metazoa</taxon>
        <taxon>Chordata</taxon>
        <taxon>Craniata</taxon>
        <taxon>Vertebrata</taxon>
        <taxon>Euteleostomi</taxon>
        <taxon>Mammalia</taxon>
        <taxon>Eutheria</taxon>
        <taxon>Euarchontoglires</taxon>
        <taxon>Glires</taxon>
        <taxon>Rodentia</taxon>
        <taxon>Sciuromorpha</taxon>
        <taxon>Sciuridae</taxon>
        <taxon>Xerinae</taxon>
        <taxon>Marmotini</taxon>
        <taxon>Marmota</taxon>
    </lineage>
</organism>
<feature type="compositionally biased region" description="Polar residues" evidence="5">
    <location>
        <begin position="170"/>
        <end position="184"/>
    </location>
</feature>
<dbReference type="AlphaFoldDB" id="A0A5E4BWC2"/>
<proteinExistence type="predicted"/>
<dbReference type="PRINTS" id="PR01457">
    <property type="entry name" value="LENSMEMPROT"/>
</dbReference>
<keyword evidence="3 6" id="KW-1133">Transmembrane helix</keyword>
<evidence type="ECO:0000256" key="2">
    <source>
        <dbReference type="ARBA" id="ARBA00022692"/>
    </source>
</evidence>
<evidence type="ECO:0000313" key="7">
    <source>
        <dbReference type="EMBL" id="KAF7478319.1"/>
    </source>
</evidence>
<dbReference type="Proteomes" id="UP000662637">
    <property type="component" value="Unassembled WGS sequence"/>
</dbReference>
<feature type="region of interest" description="Disordered" evidence="5">
    <location>
        <begin position="134"/>
        <end position="202"/>
    </location>
</feature>
<name>A0A5E4BWC2_MARMO</name>
<dbReference type="Pfam" id="PF00822">
    <property type="entry name" value="PMP22_Claudin"/>
    <property type="match status" value="1"/>
</dbReference>
<evidence type="ECO:0000256" key="6">
    <source>
        <dbReference type="SAM" id="Phobius"/>
    </source>
</evidence>
<dbReference type="InterPro" id="IPR004032">
    <property type="entry name" value="PMP22_EMP_MP20"/>
</dbReference>
<gene>
    <name evidence="7" type="ORF">GHT09_010647</name>
    <name evidence="8" type="ORF">MONAX_5E009083</name>
</gene>